<dbReference type="InterPro" id="IPR029058">
    <property type="entry name" value="AB_hydrolase_fold"/>
</dbReference>
<dbReference type="Proteomes" id="UP000325218">
    <property type="component" value="Unassembled WGS sequence"/>
</dbReference>
<proteinExistence type="predicted"/>
<protein>
    <submittedName>
        <fullName evidence="1">Esterase family protein</fullName>
    </submittedName>
</protein>
<name>A0A5D0CX98_9BACL</name>
<evidence type="ECO:0000313" key="1">
    <source>
        <dbReference type="EMBL" id="TYA14576.1"/>
    </source>
</evidence>
<dbReference type="Pfam" id="PF00756">
    <property type="entry name" value="Esterase"/>
    <property type="match status" value="1"/>
</dbReference>
<dbReference type="Gene3D" id="3.40.50.1820">
    <property type="entry name" value="alpha/beta hydrolase"/>
    <property type="match status" value="1"/>
</dbReference>
<dbReference type="PANTHER" id="PTHR48098">
    <property type="entry name" value="ENTEROCHELIN ESTERASE-RELATED"/>
    <property type="match status" value="1"/>
</dbReference>
<dbReference type="OrthoDB" id="9777383at2"/>
<keyword evidence="2" id="KW-1185">Reference proteome</keyword>
<dbReference type="AlphaFoldDB" id="A0A5D0CX98"/>
<reference evidence="1 2" key="1">
    <citation type="submission" date="2019-08" db="EMBL/GenBank/DDBJ databases">
        <title>Genome sequencing of Paenibacillus faecis DSM 23593(T).</title>
        <authorList>
            <person name="Kook J.-K."/>
            <person name="Park S.-N."/>
            <person name="Lim Y.K."/>
        </authorList>
    </citation>
    <scope>NUCLEOTIDE SEQUENCE [LARGE SCALE GENOMIC DNA]</scope>
    <source>
        <strain evidence="1 2">DSM 23593</strain>
    </source>
</reference>
<dbReference type="PANTHER" id="PTHR48098:SF1">
    <property type="entry name" value="DIACYLGLYCEROL ACYLTRANSFERASE_MYCOLYLTRANSFERASE AG85A"/>
    <property type="match status" value="1"/>
</dbReference>
<dbReference type="GO" id="GO:0016747">
    <property type="term" value="F:acyltransferase activity, transferring groups other than amino-acyl groups"/>
    <property type="evidence" value="ECO:0007669"/>
    <property type="project" value="TreeGrafter"/>
</dbReference>
<sequence length="258" mass="29384">MGTTAPEGFDRYRENIARGNVEMVEYFSETVGNSRKTRIYTPPGYSPNHTYNVLYLLHGIGGDENEWFNHGQPQIILDNLYADGMLEPMIVVFPNGRAMPDDRPVGDIFDPEKIRAFERFESDLLQDLIPWIESKYSVSPDRESRAIAGLSMGGGQSLNIGSNHLDRFAWIGAFSPAPNTKTPDRLFPDPQEAAALLRLLWLSCGDQDDLKHISERTHAYLAEHGVPHIWFEESGGHDWFVWKNDLYHFSQRLFKAAK</sequence>
<dbReference type="InterPro" id="IPR050583">
    <property type="entry name" value="Mycobacterial_A85_antigen"/>
</dbReference>
<gene>
    <name evidence="1" type="ORF">FRY98_02490</name>
</gene>
<dbReference type="EMBL" id="VSDO01000001">
    <property type="protein sequence ID" value="TYA14576.1"/>
    <property type="molecule type" value="Genomic_DNA"/>
</dbReference>
<dbReference type="SUPFAM" id="SSF53474">
    <property type="entry name" value="alpha/beta-Hydrolases"/>
    <property type="match status" value="1"/>
</dbReference>
<dbReference type="RefSeq" id="WP_148450171.1">
    <property type="nucleotide sequence ID" value="NZ_VSDO01000001.1"/>
</dbReference>
<evidence type="ECO:0000313" key="2">
    <source>
        <dbReference type="Proteomes" id="UP000325218"/>
    </source>
</evidence>
<comment type="caution">
    <text evidence="1">The sequence shown here is derived from an EMBL/GenBank/DDBJ whole genome shotgun (WGS) entry which is preliminary data.</text>
</comment>
<accession>A0A5D0CX98</accession>
<organism evidence="1 2">
    <name type="scientific">Paenibacillus faecis</name>
    <dbReference type="NCBI Taxonomy" id="862114"/>
    <lineage>
        <taxon>Bacteria</taxon>
        <taxon>Bacillati</taxon>
        <taxon>Bacillota</taxon>
        <taxon>Bacilli</taxon>
        <taxon>Bacillales</taxon>
        <taxon>Paenibacillaceae</taxon>
        <taxon>Paenibacillus</taxon>
    </lineage>
</organism>
<dbReference type="InterPro" id="IPR000801">
    <property type="entry name" value="Esterase-like"/>
</dbReference>